<evidence type="ECO:0000313" key="2">
    <source>
        <dbReference type="EMBL" id="MBP3957821.1"/>
    </source>
</evidence>
<evidence type="ECO:0000313" key="3">
    <source>
        <dbReference type="Proteomes" id="UP000676565"/>
    </source>
</evidence>
<reference evidence="2 3" key="1">
    <citation type="submission" date="2021-04" db="EMBL/GenBank/DDBJ databases">
        <authorList>
            <person name="Ivanova A."/>
        </authorList>
    </citation>
    <scope>NUCLEOTIDE SEQUENCE [LARGE SCALE GENOMIC DNA]</scope>
    <source>
        <strain evidence="2 3">G18</strain>
    </source>
</reference>
<proteinExistence type="predicted"/>
<feature type="region of interest" description="Disordered" evidence="1">
    <location>
        <begin position="54"/>
        <end position="74"/>
    </location>
</feature>
<evidence type="ECO:0000256" key="1">
    <source>
        <dbReference type="SAM" id="MobiDB-lite"/>
    </source>
</evidence>
<protein>
    <submittedName>
        <fullName evidence="2">Uncharacterized protein</fullName>
    </submittedName>
</protein>
<comment type="caution">
    <text evidence="2">The sequence shown here is derived from an EMBL/GenBank/DDBJ whole genome shotgun (WGS) entry which is preliminary data.</text>
</comment>
<sequence>MPVPVMSSVVRAILSENLDLSADEVIRKAKVRGVTSPERVIRTTAHNIKSELKRRAAKASAPKPVPAAARTTKTPERAPVPVAVAVVIPEVVAPVLVPISSSAGPDLTSVLANIALVNTVVGECGGAEPARRVAEAVRACGSVEAFLLHLNLIAQVRGATV</sequence>
<gene>
    <name evidence="2" type="ORF">J8F10_21420</name>
</gene>
<organism evidence="2 3">
    <name type="scientific">Gemmata palustris</name>
    <dbReference type="NCBI Taxonomy" id="2822762"/>
    <lineage>
        <taxon>Bacteria</taxon>
        <taxon>Pseudomonadati</taxon>
        <taxon>Planctomycetota</taxon>
        <taxon>Planctomycetia</taxon>
        <taxon>Gemmatales</taxon>
        <taxon>Gemmataceae</taxon>
        <taxon>Gemmata</taxon>
    </lineage>
</organism>
<keyword evidence="3" id="KW-1185">Reference proteome</keyword>
<feature type="compositionally biased region" description="Low complexity" evidence="1">
    <location>
        <begin position="58"/>
        <end position="70"/>
    </location>
</feature>
<name>A0ABS5BVV0_9BACT</name>
<dbReference type="EMBL" id="JAGKQQ010000001">
    <property type="protein sequence ID" value="MBP3957821.1"/>
    <property type="molecule type" value="Genomic_DNA"/>
</dbReference>
<dbReference type="RefSeq" id="WP_210657240.1">
    <property type="nucleotide sequence ID" value="NZ_JAGKQQ010000001.1"/>
</dbReference>
<dbReference type="Proteomes" id="UP000676565">
    <property type="component" value="Unassembled WGS sequence"/>
</dbReference>
<accession>A0ABS5BVV0</accession>